<feature type="non-terminal residue" evidence="1">
    <location>
        <position position="1"/>
    </location>
</feature>
<evidence type="ECO:0000313" key="1">
    <source>
        <dbReference type="EMBL" id="MCI58125.1"/>
    </source>
</evidence>
<accession>A0A392TDV9</accession>
<organism evidence="1 2">
    <name type="scientific">Trifolium medium</name>
    <dbReference type="NCBI Taxonomy" id="97028"/>
    <lineage>
        <taxon>Eukaryota</taxon>
        <taxon>Viridiplantae</taxon>
        <taxon>Streptophyta</taxon>
        <taxon>Embryophyta</taxon>
        <taxon>Tracheophyta</taxon>
        <taxon>Spermatophyta</taxon>
        <taxon>Magnoliopsida</taxon>
        <taxon>eudicotyledons</taxon>
        <taxon>Gunneridae</taxon>
        <taxon>Pentapetalae</taxon>
        <taxon>rosids</taxon>
        <taxon>fabids</taxon>
        <taxon>Fabales</taxon>
        <taxon>Fabaceae</taxon>
        <taxon>Papilionoideae</taxon>
        <taxon>50 kb inversion clade</taxon>
        <taxon>NPAAA clade</taxon>
        <taxon>Hologalegina</taxon>
        <taxon>IRL clade</taxon>
        <taxon>Trifolieae</taxon>
        <taxon>Trifolium</taxon>
    </lineage>
</organism>
<dbReference type="Proteomes" id="UP000265520">
    <property type="component" value="Unassembled WGS sequence"/>
</dbReference>
<protein>
    <submittedName>
        <fullName evidence="1">Uncharacterized protein</fullName>
    </submittedName>
</protein>
<sequence>PVGDPYVCMSYRGLLSPLDDEALSDAVGHEDDGDFVEYPGE</sequence>
<dbReference type="AlphaFoldDB" id="A0A392TDV9"/>
<name>A0A392TDV9_9FABA</name>
<keyword evidence="2" id="KW-1185">Reference proteome</keyword>
<reference evidence="1 2" key="1">
    <citation type="journal article" date="2018" name="Front. Plant Sci.">
        <title>Red Clover (Trifolium pratense) and Zigzag Clover (T. medium) - A Picture of Genomic Similarities and Differences.</title>
        <authorList>
            <person name="Dluhosova J."/>
            <person name="Istvanek J."/>
            <person name="Nedelnik J."/>
            <person name="Repkova J."/>
        </authorList>
    </citation>
    <scope>NUCLEOTIDE SEQUENCE [LARGE SCALE GENOMIC DNA]</scope>
    <source>
        <strain evidence="2">cv. 10/8</strain>
        <tissue evidence="1">Leaf</tissue>
    </source>
</reference>
<evidence type="ECO:0000313" key="2">
    <source>
        <dbReference type="Proteomes" id="UP000265520"/>
    </source>
</evidence>
<comment type="caution">
    <text evidence="1">The sequence shown here is derived from an EMBL/GenBank/DDBJ whole genome shotgun (WGS) entry which is preliminary data.</text>
</comment>
<proteinExistence type="predicted"/>
<dbReference type="EMBL" id="LXQA010540851">
    <property type="protein sequence ID" value="MCI58125.1"/>
    <property type="molecule type" value="Genomic_DNA"/>
</dbReference>